<accession>A0A3N4IGR6</accession>
<organism evidence="3 4">
    <name type="scientific">Ascobolus immersus RN42</name>
    <dbReference type="NCBI Taxonomy" id="1160509"/>
    <lineage>
        <taxon>Eukaryota</taxon>
        <taxon>Fungi</taxon>
        <taxon>Dikarya</taxon>
        <taxon>Ascomycota</taxon>
        <taxon>Pezizomycotina</taxon>
        <taxon>Pezizomycetes</taxon>
        <taxon>Pezizales</taxon>
        <taxon>Ascobolaceae</taxon>
        <taxon>Ascobolus</taxon>
    </lineage>
</organism>
<feature type="signal peptide" evidence="2">
    <location>
        <begin position="1"/>
        <end position="29"/>
    </location>
</feature>
<dbReference type="Proteomes" id="UP000275078">
    <property type="component" value="Unassembled WGS sequence"/>
</dbReference>
<reference evidence="3 4" key="1">
    <citation type="journal article" date="2018" name="Nat. Ecol. Evol.">
        <title>Pezizomycetes genomes reveal the molecular basis of ectomycorrhizal truffle lifestyle.</title>
        <authorList>
            <person name="Murat C."/>
            <person name="Payen T."/>
            <person name="Noel B."/>
            <person name="Kuo A."/>
            <person name="Morin E."/>
            <person name="Chen J."/>
            <person name="Kohler A."/>
            <person name="Krizsan K."/>
            <person name="Balestrini R."/>
            <person name="Da Silva C."/>
            <person name="Montanini B."/>
            <person name="Hainaut M."/>
            <person name="Levati E."/>
            <person name="Barry K.W."/>
            <person name="Belfiori B."/>
            <person name="Cichocki N."/>
            <person name="Clum A."/>
            <person name="Dockter R.B."/>
            <person name="Fauchery L."/>
            <person name="Guy J."/>
            <person name="Iotti M."/>
            <person name="Le Tacon F."/>
            <person name="Lindquist E.A."/>
            <person name="Lipzen A."/>
            <person name="Malagnac F."/>
            <person name="Mello A."/>
            <person name="Molinier V."/>
            <person name="Miyauchi S."/>
            <person name="Poulain J."/>
            <person name="Riccioni C."/>
            <person name="Rubini A."/>
            <person name="Sitrit Y."/>
            <person name="Splivallo R."/>
            <person name="Traeger S."/>
            <person name="Wang M."/>
            <person name="Zifcakova L."/>
            <person name="Wipf D."/>
            <person name="Zambonelli A."/>
            <person name="Paolocci F."/>
            <person name="Nowrousian M."/>
            <person name="Ottonello S."/>
            <person name="Baldrian P."/>
            <person name="Spatafora J.W."/>
            <person name="Henrissat B."/>
            <person name="Nagy L.G."/>
            <person name="Aury J.M."/>
            <person name="Wincker P."/>
            <person name="Grigoriev I.V."/>
            <person name="Bonfante P."/>
            <person name="Martin F.M."/>
        </authorList>
    </citation>
    <scope>NUCLEOTIDE SEQUENCE [LARGE SCALE GENOMIC DNA]</scope>
    <source>
        <strain evidence="3 4">RN42</strain>
    </source>
</reference>
<gene>
    <name evidence="3" type="ORF">BJ508DRAFT_338973</name>
</gene>
<evidence type="ECO:0000313" key="3">
    <source>
        <dbReference type="EMBL" id="RPA85019.1"/>
    </source>
</evidence>
<name>A0A3N4IGR6_ASCIM</name>
<evidence type="ECO:0000256" key="2">
    <source>
        <dbReference type="SAM" id="SignalP"/>
    </source>
</evidence>
<keyword evidence="2" id="KW-0732">Signal</keyword>
<feature type="region of interest" description="Disordered" evidence="1">
    <location>
        <begin position="95"/>
        <end position="117"/>
    </location>
</feature>
<feature type="chain" id="PRO_5018205809" description="Ecp2 effector protein domain-containing protein" evidence="2">
    <location>
        <begin position="30"/>
        <end position="282"/>
    </location>
</feature>
<keyword evidence="4" id="KW-1185">Reference proteome</keyword>
<proteinExistence type="predicted"/>
<evidence type="ECO:0000313" key="4">
    <source>
        <dbReference type="Proteomes" id="UP000275078"/>
    </source>
</evidence>
<dbReference type="EMBL" id="ML119656">
    <property type="protein sequence ID" value="RPA85019.1"/>
    <property type="molecule type" value="Genomic_DNA"/>
</dbReference>
<dbReference type="AlphaFoldDB" id="A0A3N4IGR6"/>
<evidence type="ECO:0008006" key="5">
    <source>
        <dbReference type="Google" id="ProtNLM"/>
    </source>
</evidence>
<protein>
    <recommendedName>
        <fullName evidence="5">Ecp2 effector protein domain-containing protein</fullName>
    </recommendedName>
</protein>
<sequence>MHILPTSLENMRSLLGIILLFWLPTTINALPASSSNSTGKIDKFVVYWMNQTCYAGVFERQQPSTSLSTFRENCASPSVRANTVIGDENRSYTTVDLDKDEPNLPYKDNGPGGSKARGQVEVICETSNASPNVSDIKNITLSEALKGKETTTNSGRQMNLCQLADLQVGKLDTVPPKGTTRCLPFGKHGSAMGSLCLPTERYLKEVYSGSETYSSTFFCSWFALVPALITELCGTGGKAGGIVRYGKYRIHREEDGKFGRDGVSERGAKVLTWTYDFTLHHS</sequence>
<evidence type="ECO:0000256" key="1">
    <source>
        <dbReference type="SAM" id="MobiDB-lite"/>
    </source>
</evidence>